<feature type="domain" description="Peptidase M24" evidence="1">
    <location>
        <begin position="143"/>
        <end position="347"/>
    </location>
</feature>
<organism evidence="2 3">
    <name type="scientific">Telmatocola sphagniphila</name>
    <dbReference type="NCBI Taxonomy" id="1123043"/>
    <lineage>
        <taxon>Bacteria</taxon>
        <taxon>Pseudomonadati</taxon>
        <taxon>Planctomycetota</taxon>
        <taxon>Planctomycetia</taxon>
        <taxon>Gemmatales</taxon>
        <taxon>Gemmataceae</taxon>
    </lineage>
</organism>
<accession>A0A8E6EYK0</accession>
<dbReference type="InterPro" id="IPR029149">
    <property type="entry name" value="Creatin/AminoP/Spt16_N"/>
</dbReference>
<dbReference type="EMBL" id="CP074694">
    <property type="protein sequence ID" value="QVL32738.1"/>
    <property type="molecule type" value="Genomic_DNA"/>
</dbReference>
<dbReference type="Gene3D" id="3.90.230.10">
    <property type="entry name" value="Creatinase/methionine aminopeptidase superfamily"/>
    <property type="match status" value="1"/>
</dbReference>
<protein>
    <submittedName>
        <fullName evidence="2">Aminopeptidase P family protein</fullName>
    </submittedName>
</protein>
<keyword evidence="2" id="KW-0378">Hydrolase</keyword>
<dbReference type="CDD" id="cd01066">
    <property type="entry name" value="APP_MetAP"/>
    <property type="match status" value="1"/>
</dbReference>
<sequence>MLTKDLCLARRKKLMELLKETHTGPLVLSDPINLRYLANFSVDPFSLGADFGGILVIENDGTAQLFHDHRLPKSVNEACVEQRTPIIWYDGKSAGQGPRRLILRETVVKFGGRIHDSLGDPACTRVLTTVGEMRRAKYADEIELLKKCMRLGEAGQAWARTNVKAGMSELQVYEGIFVATAEAARQPVIVYGDFTVSPGSSKRGGPPTDHILQDGETLILDYSCVLFGYRSDFTNTLVVGGKPTPAQQNLMDLSKAAMAAGEGMLKAGQSCKAVYDAVRGVFETAKLAGNFPHHAGHGLGLQHPEAPFFVEKADETLIAGDVVTLEPGLYVDNVGGVRIEHNYLITASGYERLSYHTIDLV</sequence>
<reference evidence="2" key="1">
    <citation type="submission" date="2021-05" db="EMBL/GenBank/DDBJ databases">
        <title>Complete genome sequence of the cellulolytic planctomycete Telmatocola sphagniphila SP2T and characterization of the first cellulase from planctomycetes.</title>
        <authorList>
            <person name="Rakitin A.L."/>
            <person name="Beletsky A.V."/>
            <person name="Naumoff D.G."/>
            <person name="Kulichevskaya I.S."/>
            <person name="Mardanov A.V."/>
            <person name="Ravin N.V."/>
            <person name="Dedysh S.N."/>
        </authorList>
    </citation>
    <scope>NUCLEOTIDE SEQUENCE</scope>
    <source>
        <strain evidence="2">SP2T</strain>
    </source>
</reference>
<evidence type="ECO:0000313" key="3">
    <source>
        <dbReference type="Proteomes" id="UP000676194"/>
    </source>
</evidence>
<gene>
    <name evidence="2" type="ORF">KIH39_02120</name>
</gene>
<proteinExistence type="predicted"/>
<keyword evidence="2" id="KW-0645">Protease</keyword>
<dbReference type="SUPFAM" id="SSF53092">
    <property type="entry name" value="Creatinase/prolidase N-terminal domain"/>
    <property type="match status" value="1"/>
</dbReference>
<dbReference type="PANTHER" id="PTHR46112:SF2">
    <property type="entry name" value="XAA-PRO AMINOPEPTIDASE P-RELATED"/>
    <property type="match status" value="1"/>
</dbReference>
<dbReference type="InterPro" id="IPR036005">
    <property type="entry name" value="Creatinase/aminopeptidase-like"/>
</dbReference>
<dbReference type="GO" id="GO:0004177">
    <property type="term" value="F:aminopeptidase activity"/>
    <property type="evidence" value="ECO:0007669"/>
    <property type="project" value="UniProtKB-KW"/>
</dbReference>
<dbReference type="KEGG" id="tsph:KIH39_02120"/>
<keyword evidence="3" id="KW-1185">Reference proteome</keyword>
<dbReference type="SUPFAM" id="SSF55920">
    <property type="entry name" value="Creatinase/aminopeptidase"/>
    <property type="match status" value="1"/>
</dbReference>
<dbReference type="Proteomes" id="UP000676194">
    <property type="component" value="Chromosome"/>
</dbReference>
<keyword evidence="2" id="KW-0031">Aminopeptidase</keyword>
<dbReference type="Pfam" id="PF00557">
    <property type="entry name" value="Peptidase_M24"/>
    <property type="match status" value="1"/>
</dbReference>
<name>A0A8E6EYK0_9BACT</name>
<dbReference type="InterPro" id="IPR050659">
    <property type="entry name" value="Peptidase_M24B"/>
</dbReference>
<evidence type="ECO:0000313" key="2">
    <source>
        <dbReference type="EMBL" id="QVL32738.1"/>
    </source>
</evidence>
<dbReference type="InterPro" id="IPR000994">
    <property type="entry name" value="Pept_M24"/>
</dbReference>
<dbReference type="AlphaFoldDB" id="A0A8E6EYK0"/>
<dbReference type="RefSeq" id="WP_213497628.1">
    <property type="nucleotide sequence ID" value="NZ_CP074694.1"/>
</dbReference>
<dbReference type="PANTHER" id="PTHR46112">
    <property type="entry name" value="AMINOPEPTIDASE"/>
    <property type="match status" value="1"/>
</dbReference>
<evidence type="ECO:0000259" key="1">
    <source>
        <dbReference type="Pfam" id="PF00557"/>
    </source>
</evidence>